<organism evidence="2 3">
    <name type="scientific">Sessilibacter corallicola</name>
    <dbReference type="NCBI Taxonomy" id="2904075"/>
    <lineage>
        <taxon>Bacteria</taxon>
        <taxon>Pseudomonadati</taxon>
        <taxon>Pseudomonadota</taxon>
        <taxon>Gammaproteobacteria</taxon>
        <taxon>Cellvibrionales</taxon>
        <taxon>Cellvibrionaceae</taxon>
        <taxon>Sessilibacter</taxon>
    </lineage>
</organism>
<name>A0ABQ0A8V1_9GAMM</name>
<dbReference type="Gene3D" id="3.40.50.1820">
    <property type="entry name" value="alpha/beta hydrolase"/>
    <property type="match status" value="1"/>
</dbReference>
<accession>A0ABQ0A8V1</accession>
<reference evidence="2 3" key="1">
    <citation type="submission" date="2024-04" db="EMBL/GenBank/DDBJ databases">
        <title>Draft genome sequence of Sessilibacter corallicola NBRC 116591.</title>
        <authorList>
            <person name="Miyakawa T."/>
            <person name="Kusuya Y."/>
            <person name="Miura T."/>
        </authorList>
    </citation>
    <scope>NUCLEOTIDE SEQUENCE [LARGE SCALE GENOMIC DNA]</scope>
    <source>
        <strain evidence="2 3">KU-00831-HH</strain>
    </source>
</reference>
<dbReference type="InterPro" id="IPR029058">
    <property type="entry name" value="AB_hydrolase_fold"/>
</dbReference>
<dbReference type="InterPro" id="IPR051044">
    <property type="entry name" value="MAG_DAG_Lipase"/>
</dbReference>
<evidence type="ECO:0000259" key="1">
    <source>
        <dbReference type="Pfam" id="PF12146"/>
    </source>
</evidence>
<keyword evidence="3" id="KW-1185">Reference proteome</keyword>
<evidence type="ECO:0000313" key="3">
    <source>
        <dbReference type="Proteomes" id="UP001465153"/>
    </source>
</evidence>
<comment type="caution">
    <text evidence="2">The sequence shown here is derived from an EMBL/GenBank/DDBJ whole genome shotgun (WGS) entry which is preliminary data.</text>
</comment>
<dbReference type="RefSeq" id="WP_353302706.1">
    <property type="nucleotide sequence ID" value="NZ_BAABWN010000005.1"/>
</dbReference>
<keyword evidence="2" id="KW-0378">Hydrolase</keyword>
<protein>
    <submittedName>
        <fullName evidence="2">Alpha/beta hydrolase</fullName>
    </submittedName>
</protein>
<dbReference type="Pfam" id="PF12146">
    <property type="entry name" value="Hydrolase_4"/>
    <property type="match status" value="1"/>
</dbReference>
<dbReference type="EMBL" id="BAABWN010000005">
    <property type="protein sequence ID" value="GAA6168045.1"/>
    <property type="molecule type" value="Genomic_DNA"/>
</dbReference>
<sequence>MSEHPFSSLPTQWPALKDALPKLINGNSAPAGDQKLLNQYLDFYNLHFEDTANNRIDHLYTTIQSQGFDVAVQVWLRQENKGTVFIVHGYWDHTGLYHHLIRHCLKLGFNVVAYDEPGHGLSTGERVVIDSFTRYTRVFEDLINECKIHLPKPYFSIGQSTGGAVLFDYLFTHPENDFTNTILLAPLIRIKNWHLAANAHKLVYPWLKYFPRDMRQLGSHDDNFCEFLRNDPMQFNKASMQWLYALRQWVIRFSQFSAIDCPLAFVQGDKDETVDWHYNLPTAEARLPNLKKHLIADARHNLVNESDYYRNQVMTIISNELGAV</sequence>
<dbReference type="SUPFAM" id="SSF53474">
    <property type="entry name" value="alpha/beta-Hydrolases"/>
    <property type="match status" value="1"/>
</dbReference>
<feature type="domain" description="Serine aminopeptidase S33" evidence="1">
    <location>
        <begin position="78"/>
        <end position="307"/>
    </location>
</feature>
<proteinExistence type="predicted"/>
<gene>
    <name evidence="2" type="ORF">NBRC116591_18560</name>
</gene>
<dbReference type="Proteomes" id="UP001465153">
    <property type="component" value="Unassembled WGS sequence"/>
</dbReference>
<dbReference type="PANTHER" id="PTHR11614">
    <property type="entry name" value="PHOSPHOLIPASE-RELATED"/>
    <property type="match status" value="1"/>
</dbReference>
<dbReference type="InterPro" id="IPR022742">
    <property type="entry name" value="Hydrolase_4"/>
</dbReference>
<evidence type="ECO:0000313" key="2">
    <source>
        <dbReference type="EMBL" id="GAA6168045.1"/>
    </source>
</evidence>
<dbReference type="GO" id="GO:0016787">
    <property type="term" value="F:hydrolase activity"/>
    <property type="evidence" value="ECO:0007669"/>
    <property type="project" value="UniProtKB-KW"/>
</dbReference>